<evidence type="ECO:0000313" key="1">
    <source>
        <dbReference type="EMBL" id="KZT50419.1"/>
    </source>
</evidence>
<dbReference type="Proteomes" id="UP000076842">
    <property type="component" value="Unassembled WGS sequence"/>
</dbReference>
<dbReference type="InterPro" id="IPR046670">
    <property type="entry name" value="DUF6540"/>
</dbReference>
<name>A0A165C8W2_9BASI</name>
<protein>
    <submittedName>
        <fullName evidence="1">Uncharacterized protein</fullName>
    </submittedName>
</protein>
<organism evidence="1 2">
    <name type="scientific">Calocera cornea HHB12733</name>
    <dbReference type="NCBI Taxonomy" id="1353952"/>
    <lineage>
        <taxon>Eukaryota</taxon>
        <taxon>Fungi</taxon>
        <taxon>Dikarya</taxon>
        <taxon>Basidiomycota</taxon>
        <taxon>Agaricomycotina</taxon>
        <taxon>Dacrymycetes</taxon>
        <taxon>Dacrymycetales</taxon>
        <taxon>Dacrymycetaceae</taxon>
        <taxon>Calocera</taxon>
    </lineage>
</organism>
<dbReference type="EMBL" id="KV424178">
    <property type="protein sequence ID" value="KZT50419.1"/>
    <property type="molecule type" value="Genomic_DNA"/>
</dbReference>
<reference evidence="1 2" key="1">
    <citation type="journal article" date="2016" name="Mol. Biol. Evol.">
        <title>Comparative Genomics of Early-Diverging Mushroom-Forming Fungi Provides Insights into the Origins of Lignocellulose Decay Capabilities.</title>
        <authorList>
            <person name="Nagy L.G."/>
            <person name="Riley R."/>
            <person name="Tritt A."/>
            <person name="Adam C."/>
            <person name="Daum C."/>
            <person name="Floudas D."/>
            <person name="Sun H."/>
            <person name="Yadav J.S."/>
            <person name="Pangilinan J."/>
            <person name="Larsson K.H."/>
            <person name="Matsuura K."/>
            <person name="Barry K."/>
            <person name="Labutti K."/>
            <person name="Kuo R."/>
            <person name="Ohm R.A."/>
            <person name="Bhattacharya S.S."/>
            <person name="Shirouzu T."/>
            <person name="Yoshinaga Y."/>
            <person name="Martin F.M."/>
            <person name="Grigoriev I.V."/>
            <person name="Hibbett D.S."/>
        </authorList>
    </citation>
    <scope>NUCLEOTIDE SEQUENCE [LARGE SCALE GENOMIC DNA]</scope>
    <source>
        <strain evidence="1 2">HHB12733</strain>
    </source>
</reference>
<accession>A0A165C8W2</accession>
<evidence type="ECO:0000313" key="2">
    <source>
        <dbReference type="Proteomes" id="UP000076842"/>
    </source>
</evidence>
<dbReference type="Pfam" id="PF20174">
    <property type="entry name" value="DUF6540"/>
    <property type="match status" value="1"/>
</dbReference>
<sequence length="162" mass="17845">MPPRSVYLIVYHSPLFPAHWALYIPNLPPNEEREPNQVGRVLNVVGSSFSGFRHEFKRNYDLVADGRSYSLFLLDGEVDSALVGEPGERESIDGEAMDALEGLALTVPAPGPSLLSADTQGRRGRAEIRNCQTWLREAVEAYVKAGMLHAIALERLATAPMN</sequence>
<gene>
    <name evidence="1" type="ORF">CALCODRAFT_478409</name>
</gene>
<proteinExistence type="predicted"/>
<dbReference type="AlphaFoldDB" id="A0A165C8W2"/>
<dbReference type="STRING" id="1353952.A0A165C8W2"/>
<dbReference type="OrthoDB" id="2999773at2759"/>
<keyword evidence="2" id="KW-1185">Reference proteome</keyword>
<dbReference type="InParanoid" id="A0A165C8W2"/>